<dbReference type="SMART" id="SM00065">
    <property type="entry name" value="GAF"/>
    <property type="match status" value="1"/>
</dbReference>
<dbReference type="Pfam" id="PF13581">
    <property type="entry name" value="HATPase_c_2"/>
    <property type="match status" value="1"/>
</dbReference>
<evidence type="ECO:0000256" key="14">
    <source>
        <dbReference type="ARBA" id="ARBA00022989"/>
    </source>
</evidence>
<sequence length="921" mass="97808">MTRRRRRRSERAERDGPPARQYGGVRALLNVRSLAGRVFLLEIAIVVLLVGVGAAALALQSNSANTNDARRVTRAVAESFAHAPGLIPAINSPDPSKVLQPETEAIRGQTGVDALNVFNSDSVQLTSPEPSQIGKVYHQPDYVRTTVVPQLLEGNAVTFTVKDGGANAIATSVPVVDTDGTVVGVVTANITVQRVHSIGGNLPLMFGGAAAAVALAAAGTALVARRLLRQTRGLGPADITRMYEHNDAVLHAVREGVLVLGTDGRVELANDEAKRVLGLPADVERRPVSELGLDDHTVELLTSDEPVTDAVHRAGDRMLVVNKRPTAPYGGFPGSVVTLRDSTELYALTGRVEVARQRLQLLYEAGVGIGTTLDMTTTSRELAQVAVPRFAEIVSVDLLEAVARGEEPEAGGRRLVRTALAGADEGSPMHGTGSSLTLDPSTPQARSLDSGTPFLVDDLPGTRDWRALDPPNAARIVDMGMHSMLAVPLRARGVVLGLAGFWRGADSAPFDRDDVTFAEELAARAAVSIDNARRYTREHNMATSLQRSLLPSTLPEHTALDVAFRYLPAHAGVGGDWFDVIALPGFRTALVVGDVVGHGITAAVAMGRLRTAVHNFAALDLPPDEVVGRLGELVSRLDNEASGTEITGSTCLYAVYDPVDGTCVFALAGHPAPALVSPDGTVAFPELAVSVPLGVEGHPVRTTELVLEEGSRLVLFTNGLVESREMDLGTGLARLRAVLAEDTRRGPDEICQAVTDEMLASRPADDVALLAARTRLLEADQVAEWDVEPVPSAVAPIRAACGRQLEEWGLAEIGFTTELILSELITNAIRHGSPPIRVRLLRAGTLVCEVSDGSSTSPHLRWAATTDEGGRGIFLVSQLAHRWGTRYTNDGKVIWSEQELHPAPGDLGPGLADTLMEAEDL</sequence>
<keyword evidence="12" id="KW-0460">Magnesium</keyword>
<evidence type="ECO:0000259" key="24">
    <source>
        <dbReference type="SMART" id="SM00091"/>
    </source>
</evidence>
<name>A0A1H8GSF0_9ACTN</name>
<dbReference type="PANTHER" id="PTHR43156:SF2">
    <property type="entry name" value="STAGE II SPORULATION PROTEIN E"/>
    <property type="match status" value="1"/>
</dbReference>
<feature type="domain" description="PAS" evidence="24">
    <location>
        <begin position="244"/>
        <end position="309"/>
    </location>
</feature>
<dbReference type="InterPro" id="IPR033463">
    <property type="entry name" value="sCache_3"/>
</dbReference>
<dbReference type="GO" id="GO:0005524">
    <property type="term" value="F:ATP binding"/>
    <property type="evidence" value="ECO:0007669"/>
    <property type="project" value="UniProtKB-KW"/>
</dbReference>
<evidence type="ECO:0000256" key="4">
    <source>
        <dbReference type="ARBA" id="ARBA00022553"/>
    </source>
</evidence>
<feature type="compositionally biased region" description="Polar residues" evidence="21">
    <location>
        <begin position="432"/>
        <end position="447"/>
    </location>
</feature>
<dbReference type="Pfam" id="PF17203">
    <property type="entry name" value="sCache_3_2"/>
    <property type="match status" value="1"/>
</dbReference>
<keyword evidence="15 22" id="KW-0472">Membrane</keyword>
<dbReference type="FunFam" id="3.60.40.10:FF:000005">
    <property type="entry name" value="Serine/threonine protein phosphatase"/>
    <property type="match status" value="1"/>
</dbReference>
<dbReference type="InterPro" id="IPR029016">
    <property type="entry name" value="GAF-like_dom_sf"/>
</dbReference>
<evidence type="ECO:0000256" key="13">
    <source>
        <dbReference type="ARBA" id="ARBA00022912"/>
    </source>
</evidence>
<evidence type="ECO:0000256" key="8">
    <source>
        <dbReference type="ARBA" id="ARBA00022741"/>
    </source>
</evidence>
<keyword evidence="8" id="KW-0547">Nucleotide-binding</keyword>
<evidence type="ECO:0000256" key="1">
    <source>
        <dbReference type="ARBA" id="ARBA00004651"/>
    </source>
</evidence>
<evidence type="ECO:0000256" key="3">
    <source>
        <dbReference type="ARBA" id="ARBA00022475"/>
    </source>
</evidence>
<dbReference type="GO" id="GO:0004722">
    <property type="term" value="F:protein serine/threonine phosphatase activity"/>
    <property type="evidence" value="ECO:0007669"/>
    <property type="project" value="UniProtKB-EC"/>
</dbReference>
<dbReference type="Gene3D" id="3.60.40.10">
    <property type="entry name" value="PPM-type phosphatase domain"/>
    <property type="match status" value="1"/>
</dbReference>
<evidence type="ECO:0000256" key="19">
    <source>
        <dbReference type="ARBA" id="ARBA00075117"/>
    </source>
</evidence>
<keyword evidence="3" id="KW-1003">Cell membrane</keyword>
<dbReference type="Pfam" id="PF07228">
    <property type="entry name" value="SpoIIE"/>
    <property type="match status" value="1"/>
</dbReference>
<comment type="subcellular location">
    <subcellularLocation>
        <location evidence="1">Cell membrane</location>
        <topology evidence="1">Multi-pass membrane protein</topology>
    </subcellularLocation>
</comment>
<keyword evidence="13" id="KW-0904">Protein phosphatase</keyword>
<feature type="region of interest" description="Disordered" evidence="21">
    <location>
        <begin position="422"/>
        <end position="447"/>
    </location>
</feature>
<evidence type="ECO:0000259" key="25">
    <source>
        <dbReference type="SMART" id="SM00331"/>
    </source>
</evidence>
<dbReference type="Gene3D" id="3.30.565.10">
    <property type="entry name" value="Histidine kinase-like ATPase, C-terminal domain"/>
    <property type="match status" value="1"/>
</dbReference>
<proteinExistence type="predicted"/>
<keyword evidence="5" id="KW-0808">Transferase</keyword>
<dbReference type="SUPFAM" id="SSF55781">
    <property type="entry name" value="GAF domain-like"/>
    <property type="match status" value="1"/>
</dbReference>
<dbReference type="CDD" id="cd16936">
    <property type="entry name" value="HATPase_RsbW-like"/>
    <property type="match status" value="1"/>
</dbReference>
<keyword evidence="11" id="KW-0067">ATP-binding</keyword>
<dbReference type="GO" id="GO:0046872">
    <property type="term" value="F:metal ion binding"/>
    <property type="evidence" value="ECO:0007669"/>
    <property type="project" value="UniProtKB-KW"/>
</dbReference>
<dbReference type="InterPro" id="IPR052016">
    <property type="entry name" value="Bact_Sigma-Reg"/>
</dbReference>
<evidence type="ECO:0000256" key="17">
    <source>
        <dbReference type="ARBA" id="ARBA00047761"/>
    </source>
</evidence>
<evidence type="ECO:0000313" key="27">
    <source>
        <dbReference type="Proteomes" id="UP000181951"/>
    </source>
</evidence>
<gene>
    <name evidence="26" type="ORF">SAMN05216267_1005228</name>
</gene>
<evidence type="ECO:0000256" key="12">
    <source>
        <dbReference type="ARBA" id="ARBA00022842"/>
    </source>
</evidence>
<evidence type="ECO:0000313" key="26">
    <source>
        <dbReference type="EMBL" id="SEN46208.1"/>
    </source>
</evidence>
<feature type="domain" description="PPM-type phosphatase" evidence="25">
    <location>
        <begin position="557"/>
        <end position="774"/>
    </location>
</feature>
<dbReference type="SUPFAM" id="SSF55874">
    <property type="entry name" value="ATPase domain of HSP90 chaperone/DNA topoisomerase II/histidine kinase"/>
    <property type="match status" value="1"/>
</dbReference>
<keyword evidence="9 26" id="KW-0418">Kinase</keyword>
<dbReference type="FunFam" id="3.30.565.10:FF:000028">
    <property type="entry name" value="PAS sensor protein"/>
    <property type="match status" value="1"/>
</dbReference>
<dbReference type="PANTHER" id="PTHR43156">
    <property type="entry name" value="STAGE II SPORULATION PROTEIN E-RELATED"/>
    <property type="match status" value="1"/>
</dbReference>
<dbReference type="InterPro" id="IPR000014">
    <property type="entry name" value="PAS"/>
</dbReference>
<dbReference type="InterPro" id="IPR029151">
    <property type="entry name" value="Sensor-like_sf"/>
</dbReference>
<evidence type="ECO:0000256" key="9">
    <source>
        <dbReference type="ARBA" id="ARBA00022777"/>
    </source>
</evidence>
<evidence type="ECO:0000256" key="16">
    <source>
        <dbReference type="ARBA" id="ARBA00023211"/>
    </source>
</evidence>
<dbReference type="InterPro" id="IPR001932">
    <property type="entry name" value="PPM-type_phosphatase-like_dom"/>
</dbReference>
<dbReference type="OrthoDB" id="118142at2"/>
<comment type="catalytic activity">
    <reaction evidence="17">
        <text>O-phospho-L-seryl-[protein] + H2O = L-seryl-[protein] + phosphate</text>
        <dbReference type="Rhea" id="RHEA:20629"/>
        <dbReference type="Rhea" id="RHEA-COMP:9863"/>
        <dbReference type="Rhea" id="RHEA-COMP:11604"/>
        <dbReference type="ChEBI" id="CHEBI:15377"/>
        <dbReference type="ChEBI" id="CHEBI:29999"/>
        <dbReference type="ChEBI" id="CHEBI:43474"/>
        <dbReference type="ChEBI" id="CHEBI:83421"/>
        <dbReference type="EC" id="3.1.3.16"/>
    </reaction>
</comment>
<dbReference type="SUPFAM" id="SSF103190">
    <property type="entry name" value="Sensory domain-like"/>
    <property type="match status" value="1"/>
</dbReference>
<dbReference type="Gene3D" id="3.30.450.40">
    <property type="match status" value="1"/>
</dbReference>
<dbReference type="Pfam" id="PF01590">
    <property type="entry name" value="GAF"/>
    <property type="match status" value="1"/>
</dbReference>
<organism evidence="26 27">
    <name type="scientific">Actinacidiphila rubida</name>
    <dbReference type="NCBI Taxonomy" id="310780"/>
    <lineage>
        <taxon>Bacteria</taxon>
        <taxon>Bacillati</taxon>
        <taxon>Actinomycetota</taxon>
        <taxon>Actinomycetes</taxon>
        <taxon>Kitasatosporales</taxon>
        <taxon>Streptomycetaceae</taxon>
        <taxon>Actinacidiphila</taxon>
    </lineage>
</organism>
<dbReference type="AlphaFoldDB" id="A0A1H8GSF0"/>
<dbReference type="EMBL" id="FODD01000005">
    <property type="protein sequence ID" value="SEN46208.1"/>
    <property type="molecule type" value="Genomic_DNA"/>
</dbReference>
<feature type="transmembrane region" description="Helical" evidence="22">
    <location>
        <begin position="38"/>
        <end position="59"/>
    </location>
</feature>
<dbReference type="EC" id="3.1.3.16" evidence="2"/>
<evidence type="ECO:0000256" key="15">
    <source>
        <dbReference type="ARBA" id="ARBA00023136"/>
    </source>
</evidence>
<protein>
    <recommendedName>
        <fullName evidence="2">protein-serine/threonine phosphatase</fullName>
        <ecNumber evidence="2">3.1.3.16</ecNumber>
    </recommendedName>
    <alternativeName>
        <fullName evidence="20">Protein-serine/threonine phosphatase</fullName>
    </alternativeName>
    <alternativeName>
        <fullName evidence="19">Serine/threonine-protein kinase</fullName>
    </alternativeName>
</protein>
<keyword evidence="27" id="KW-1185">Reference proteome</keyword>
<dbReference type="Proteomes" id="UP000181951">
    <property type="component" value="Unassembled WGS sequence"/>
</dbReference>
<evidence type="ECO:0000256" key="10">
    <source>
        <dbReference type="ARBA" id="ARBA00022801"/>
    </source>
</evidence>
<dbReference type="GO" id="GO:0016301">
    <property type="term" value="F:kinase activity"/>
    <property type="evidence" value="ECO:0007669"/>
    <property type="project" value="UniProtKB-KW"/>
</dbReference>
<dbReference type="InterPro" id="IPR036890">
    <property type="entry name" value="HATPase_C_sf"/>
</dbReference>
<evidence type="ECO:0000256" key="6">
    <source>
        <dbReference type="ARBA" id="ARBA00022692"/>
    </source>
</evidence>
<keyword evidence="16" id="KW-0464">Manganese</keyword>
<keyword evidence="10" id="KW-0378">Hydrolase</keyword>
<dbReference type="RefSeq" id="WP_107451394.1">
    <property type="nucleotide sequence ID" value="NZ_FODD01000005.1"/>
</dbReference>
<evidence type="ECO:0000256" key="18">
    <source>
        <dbReference type="ARBA" id="ARBA00056274"/>
    </source>
</evidence>
<dbReference type="Gene3D" id="3.30.450.20">
    <property type="entry name" value="PAS domain"/>
    <property type="match status" value="2"/>
</dbReference>
<evidence type="ECO:0000256" key="11">
    <source>
        <dbReference type="ARBA" id="ARBA00022840"/>
    </source>
</evidence>
<dbReference type="InterPro" id="IPR003018">
    <property type="entry name" value="GAF"/>
</dbReference>
<keyword evidence="7" id="KW-0479">Metal-binding</keyword>
<dbReference type="FunFam" id="3.30.450.40:FF:000035">
    <property type="entry name" value="PAS sensor protein"/>
    <property type="match status" value="1"/>
</dbReference>
<feature type="domain" description="GAF" evidence="23">
    <location>
        <begin position="374"/>
        <end position="539"/>
    </location>
</feature>
<dbReference type="SMART" id="SM00331">
    <property type="entry name" value="PP2C_SIG"/>
    <property type="match status" value="1"/>
</dbReference>
<dbReference type="InterPro" id="IPR003594">
    <property type="entry name" value="HATPase_dom"/>
</dbReference>
<evidence type="ECO:0000259" key="23">
    <source>
        <dbReference type="SMART" id="SM00065"/>
    </source>
</evidence>
<dbReference type="SMART" id="SM00091">
    <property type="entry name" value="PAS"/>
    <property type="match status" value="1"/>
</dbReference>
<dbReference type="InterPro" id="IPR036457">
    <property type="entry name" value="PPM-type-like_dom_sf"/>
</dbReference>
<evidence type="ECO:0000256" key="22">
    <source>
        <dbReference type="SAM" id="Phobius"/>
    </source>
</evidence>
<keyword evidence="6 22" id="KW-0812">Transmembrane</keyword>
<keyword evidence="4" id="KW-0597">Phosphoprotein</keyword>
<evidence type="ECO:0000256" key="7">
    <source>
        <dbReference type="ARBA" id="ARBA00022723"/>
    </source>
</evidence>
<evidence type="ECO:0000256" key="5">
    <source>
        <dbReference type="ARBA" id="ARBA00022679"/>
    </source>
</evidence>
<accession>A0A1H8GSF0</accession>
<evidence type="ECO:0000256" key="2">
    <source>
        <dbReference type="ARBA" id="ARBA00013081"/>
    </source>
</evidence>
<evidence type="ECO:0000256" key="20">
    <source>
        <dbReference type="ARBA" id="ARBA00081350"/>
    </source>
</evidence>
<keyword evidence="14 22" id="KW-1133">Transmembrane helix</keyword>
<dbReference type="STRING" id="310780.SAMN05216267_1005228"/>
<dbReference type="SUPFAM" id="SSF81606">
    <property type="entry name" value="PP2C-like"/>
    <property type="match status" value="1"/>
</dbReference>
<dbReference type="GO" id="GO:0005886">
    <property type="term" value="C:plasma membrane"/>
    <property type="evidence" value="ECO:0007669"/>
    <property type="project" value="UniProtKB-SubCell"/>
</dbReference>
<evidence type="ECO:0000256" key="21">
    <source>
        <dbReference type="SAM" id="MobiDB-lite"/>
    </source>
</evidence>
<reference evidence="26 27" key="1">
    <citation type="submission" date="2016-10" db="EMBL/GenBank/DDBJ databases">
        <authorList>
            <person name="de Groot N.N."/>
        </authorList>
    </citation>
    <scope>NUCLEOTIDE SEQUENCE [LARGE SCALE GENOMIC DNA]</scope>
    <source>
        <strain evidence="26 27">CGMCC 4.2026</strain>
    </source>
</reference>
<comment type="function">
    <text evidence="18">Primarily acts as an independent SigF regulator that is sensitive to the osmosensory signal, mediating the cross talk of PknD with the SigF regulon. Possesses both phosphatase and kinase activities. The kinase domain functions as a classic anti-sigma factor-like kinase to phosphorylate the anti-anti-sigma factor domain at the canonical regulatory site, and the phosphatase domain antagonizes this activity.</text>
</comment>